<reference evidence="1" key="1">
    <citation type="submission" date="2023-06" db="EMBL/GenBank/DDBJ databases">
        <authorList>
            <consortium name="Lawrence Berkeley National Laboratory"/>
            <person name="Ahrendt S."/>
            <person name="Sahu N."/>
            <person name="Indic B."/>
            <person name="Wong-Bajracharya J."/>
            <person name="Merenyi Z."/>
            <person name="Ke H.-M."/>
            <person name="Monk M."/>
            <person name="Kocsube S."/>
            <person name="Drula E."/>
            <person name="Lipzen A."/>
            <person name="Balint B."/>
            <person name="Henrissat B."/>
            <person name="Andreopoulos B."/>
            <person name="Martin F.M."/>
            <person name="Harder C.B."/>
            <person name="Rigling D."/>
            <person name="Ford K.L."/>
            <person name="Foster G.D."/>
            <person name="Pangilinan J."/>
            <person name="Papanicolaou A."/>
            <person name="Barry K."/>
            <person name="LaButti K."/>
            <person name="Viragh M."/>
            <person name="Koriabine M."/>
            <person name="Yan M."/>
            <person name="Riley R."/>
            <person name="Champramary S."/>
            <person name="Plett K.L."/>
            <person name="Tsai I.J."/>
            <person name="Slot J."/>
            <person name="Sipos G."/>
            <person name="Plett J."/>
            <person name="Nagy L.G."/>
            <person name="Grigoriev I.V."/>
        </authorList>
    </citation>
    <scope>NUCLEOTIDE SEQUENCE</scope>
    <source>
        <strain evidence="1">CCBAS 213</strain>
    </source>
</reference>
<dbReference type="GeneID" id="85351752"/>
<proteinExistence type="predicted"/>
<comment type="caution">
    <text evidence="1">The sequence shown here is derived from an EMBL/GenBank/DDBJ whole genome shotgun (WGS) entry which is preliminary data.</text>
</comment>
<gene>
    <name evidence="1" type="ORF">EV420DRAFT_1280417</name>
</gene>
<protein>
    <submittedName>
        <fullName evidence="1">Uncharacterized protein</fullName>
    </submittedName>
</protein>
<evidence type="ECO:0000313" key="2">
    <source>
        <dbReference type="Proteomes" id="UP001175211"/>
    </source>
</evidence>
<keyword evidence="2" id="KW-1185">Reference proteome</keyword>
<organism evidence="1 2">
    <name type="scientific">Armillaria tabescens</name>
    <name type="common">Ringless honey mushroom</name>
    <name type="synonym">Agaricus tabescens</name>
    <dbReference type="NCBI Taxonomy" id="1929756"/>
    <lineage>
        <taxon>Eukaryota</taxon>
        <taxon>Fungi</taxon>
        <taxon>Dikarya</taxon>
        <taxon>Basidiomycota</taxon>
        <taxon>Agaricomycotina</taxon>
        <taxon>Agaricomycetes</taxon>
        <taxon>Agaricomycetidae</taxon>
        <taxon>Agaricales</taxon>
        <taxon>Marasmiineae</taxon>
        <taxon>Physalacriaceae</taxon>
        <taxon>Desarmillaria</taxon>
    </lineage>
</organism>
<dbReference type="RefSeq" id="XP_060322694.1">
    <property type="nucleotide sequence ID" value="XM_060468204.1"/>
</dbReference>
<name>A0AA39MLE9_ARMTA</name>
<dbReference type="EMBL" id="JAUEPS010000104">
    <property type="protein sequence ID" value="KAK0437750.1"/>
    <property type="molecule type" value="Genomic_DNA"/>
</dbReference>
<dbReference type="AlphaFoldDB" id="A0AA39MLE9"/>
<accession>A0AA39MLE9</accession>
<sequence length="177" mass="20434">MRSKKKSAIHYFFELVHVDAKGNTIQGASGDKHYHCYHGNRKIITILGTSRSNLTTLVNHLKHHFPAMHRLYTILHERKDSPTEEEIEIANGTKVLDVKSAMNYLKKLELASKNIVQAFQRQTVQAAGEWDQAKFERLLLEWIVACDQPFEEVERPEFQSLLNYTHHPAPEPLHIPS</sequence>
<evidence type="ECO:0000313" key="1">
    <source>
        <dbReference type="EMBL" id="KAK0437750.1"/>
    </source>
</evidence>
<dbReference type="Proteomes" id="UP001175211">
    <property type="component" value="Unassembled WGS sequence"/>
</dbReference>